<name>A0ACB8UDZ5_9APHY</name>
<accession>A0ACB8UDZ5</accession>
<sequence>MDSRQLIDAQFDRAVEIVQGLPKTGPIQTDYEEKLTMYSLYKQATVGNVEGTRPSVWDMLGRAKWDAWAKHKDLDPYEAKWLYVDALLKVLRKYSDKTVAMDLVRELESYNGDASNLIMSHSFSRSRSSSSGSSQPGPSGSHYNSGMPSFGSDEDDEDEVHDQLPATSGAPSAYAPSLHGRPQSTTSAGRYRTPMASMLVSPPPVSRSTPPTQPRPAFETPSTFAGHVTPPTTSSSYPPGVPSYSGDHPRSSRTDLAPTPHNPYVVQPPYRSASRQQITRPFPLQSTDRTQLERDDLQLRIRVLEERLERLEFTLPRSTSSLVSHSRGRSPHGPSDGPWDAEHMGMWALVLNPLSAVMDRFKHLIEFLAYNPDRSPGLLVVRRLFLDVSFLLCLLTVLRLAWRKSGVRRKEVIHALKGVWWAIVGHQRPKALVDRAV</sequence>
<evidence type="ECO:0000313" key="2">
    <source>
        <dbReference type="Proteomes" id="UP001055072"/>
    </source>
</evidence>
<comment type="caution">
    <text evidence="1">The sequence shown here is derived from an EMBL/GenBank/DDBJ whole genome shotgun (WGS) entry which is preliminary data.</text>
</comment>
<gene>
    <name evidence="1" type="ORF">BDY19DRAFT_924482</name>
</gene>
<dbReference type="Proteomes" id="UP001055072">
    <property type="component" value="Unassembled WGS sequence"/>
</dbReference>
<reference evidence="1" key="1">
    <citation type="journal article" date="2021" name="Environ. Microbiol.">
        <title>Gene family expansions and transcriptome signatures uncover fungal adaptations to wood decay.</title>
        <authorList>
            <person name="Hage H."/>
            <person name="Miyauchi S."/>
            <person name="Viragh M."/>
            <person name="Drula E."/>
            <person name="Min B."/>
            <person name="Chaduli D."/>
            <person name="Navarro D."/>
            <person name="Favel A."/>
            <person name="Norest M."/>
            <person name="Lesage-Meessen L."/>
            <person name="Balint B."/>
            <person name="Merenyi Z."/>
            <person name="de Eugenio L."/>
            <person name="Morin E."/>
            <person name="Martinez A.T."/>
            <person name="Baldrian P."/>
            <person name="Stursova M."/>
            <person name="Martinez M.J."/>
            <person name="Novotny C."/>
            <person name="Magnuson J.K."/>
            <person name="Spatafora J.W."/>
            <person name="Maurice S."/>
            <person name="Pangilinan J."/>
            <person name="Andreopoulos W."/>
            <person name="LaButti K."/>
            <person name="Hundley H."/>
            <person name="Na H."/>
            <person name="Kuo A."/>
            <person name="Barry K."/>
            <person name="Lipzen A."/>
            <person name="Henrissat B."/>
            <person name="Riley R."/>
            <person name="Ahrendt S."/>
            <person name="Nagy L.G."/>
            <person name="Grigoriev I.V."/>
            <person name="Martin F."/>
            <person name="Rosso M.N."/>
        </authorList>
    </citation>
    <scope>NUCLEOTIDE SEQUENCE</scope>
    <source>
        <strain evidence="1">CBS 384.51</strain>
    </source>
</reference>
<evidence type="ECO:0000313" key="1">
    <source>
        <dbReference type="EMBL" id="KAI0092461.1"/>
    </source>
</evidence>
<proteinExistence type="predicted"/>
<protein>
    <submittedName>
        <fullName evidence="1">Acyl CoA binding protein-domain-containing protein</fullName>
    </submittedName>
</protein>
<keyword evidence="2" id="KW-1185">Reference proteome</keyword>
<dbReference type="EMBL" id="MU274903">
    <property type="protein sequence ID" value="KAI0092461.1"/>
    <property type="molecule type" value="Genomic_DNA"/>
</dbReference>
<organism evidence="1 2">
    <name type="scientific">Irpex rosettiformis</name>
    <dbReference type="NCBI Taxonomy" id="378272"/>
    <lineage>
        <taxon>Eukaryota</taxon>
        <taxon>Fungi</taxon>
        <taxon>Dikarya</taxon>
        <taxon>Basidiomycota</taxon>
        <taxon>Agaricomycotina</taxon>
        <taxon>Agaricomycetes</taxon>
        <taxon>Polyporales</taxon>
        <taxon>Irpicaceae</taxon>
        <taxon>Irpex</taxon>
    </lineage>
</organism>